<feature type="region of interest" description="Disordered" evidence="9">
    <location>
        <begin position="1"/>
        <end position="26"/>
    </location>
</feature>
<keyword evidence="8" id="KW-0653">Protein transport</keyword>
<evidence type="ECO:0000256" key="3">
    <source>
        <dbReference type="ARBA" id="ARBA00022692"/>
    </source>
</evidence>
<dbReference type="GO" id="GO:0045039">
    <property type="term" value="P:protein insertion into mitochondrial inner membrane"/>
    <property type="evidence" value="ECO:0007669"/>
    <property type="project" value="UniProtKB-UniRule"/>
</dbReference>
<keyword evidence="3" id="KW-0812">Transmembrane</keyword>
<keyword evidence="8" id="KW-0811">Translocation</keyword>
<feature type="compositionally biased region" description="Polar residues" evidence="9">
    <location>
        <begin position="1"/>
        <end position="10"/>
    </location>
</feature>
<comment type="subunit">
    <text evidence="8">Component of the TIM22 complex.</text>
</comment>
<comment type="subcellular location">
    <subcellularLocation>
        <location evidence="1 8">Mitochondrion inner membrane</location>
        <topology evidence="1 8">Multi-pass membrane protein</topology>
    </subcellularLocation>
</comment>
<keyword evidence="8" id="KW-0813">Transport</keyword>
<protein>
    <recommendedName>
        <fullName evidence="8">Mitochondrial import inner membrane translocase subunit TIM22</fullName>
    </recommendedName>
</protein>
<reference evidence="10" key="1">
    <citation type="submission" date="2021-01" db="EMBL/GenBank/DDBJ databases">
        <authorList>
            <person name="Corre E."/>
            <person name="Pelletier E."/>
            <person name="Niang G."/>
            <person name="Scheremetjew M."/>
            <person name="Finn R."/>
            <person name="Kale V."/>
            <person name="Holt S."/>
            <person name="Cochrane G."/>
            <person name="Meng A."/>
            <person name="Brown T."/>
            <person name="Cohen L."/>
        </authorList>
    </citation>
    <scope>NUCLEOTIDE SEQUENCE</scope>
    <source>
        <strain evidence="10">CCMP2084</strain>
    </source>
</reference>
<keyword evidence="5" id="KW-1133">Transmembrane helix</keyword>
<dbReference type="GO" id="GO:0008320">
    <property type="term" value="F:protein transmembrane transporter activity"/>
    <property type="evidence" value="ECO:0007669"/>
    <property type="project" value="UniProtKB-UniRule"/>
</dbReference>
<gene>
    <name evidence="10" type="ORF">ASEP1449_LOCUS10919</name>
</gene>
<keyword evidence="7" id="KW-0472">Membrane</keyword>
<evidence type="ECO:0000256" key="4">
    <source>
        <dbReference type="ARBA" id="ARBA00022792"/>
    </source>
</evidence>
<dbReference type="GO" id="GO:0042721">
    <property type="term" value="C:TIM22 mitochondrial import inner membrane insertion complex"/>
    <property type="evidence" value="ECO:0007669"/>
    <property type="project" value="UniProtKB-UniRule"/>
</dbReference>
<evidence type="ECO:0000256" key="9">
    <source>
        <dbReference type="SAM" id="MobiDB-lite"/>
    </source>
</evidence>
<evidence type="ECO:0000256" key="6">
    <source>
        <dbReference type="ARBA" id="ARBA00023128"/>
    </source>
</evidence>
<sequence>MADSSGSSSVPEDPPETNDSAPPVDDSRSIYRMIMNAQSKSLATATPGPTLHYNHIAALHRPVEQYRSPAEEEALGKSSSNLGDMSRGALTLRSLPFPLPFELSAGPKELPPDFAWLSESCAGKAAIGIFGGGCMGLIWGVFLGAMSDSRAPVTMIGHHSVPEGPLREQLRATGRATGERAMYWCRQFAFITGVFGGTECLVEKFRGEKDVWNAAMGGCVTGAAMSAKQGPQAMAFGCGGFAAFSLIADQVMESMDMH</sequence>
<evidence type="ECO:0000256" key="8">
    <source>
        <dbReference type="RuleBase" id="RU367038"/>
    </source>
</evidence>
<organism evidence="10">
    <name type="scientific">Attheya septentrionalis</name>
    <dbReference type="NCBI Taxonomy" id="420275"/>
    <lineage>
        <taxon>Eukaryota</taxon>
        <taxon>Sar</taxon>
        <taxon>Stramenopiles</taxon>
        <taxon>Ochrophyta</taxon>
        <taxon>Bacillariophyta</taxon>
        <taxon>Coscinodiscophyceae</taxon>
        <taxon>Chaetocerotophycidae</taxon>
        <taxon>Chaetocerotales</taxon>
        <taxon>Attheyaceae</taxon>
        <taxon>Attheya</taxon>
    </lineage>
</organism>
<dbReference type="AlphaFoldDB" id="A0A7S2UGH9"/>
<evidence type="ECO:0000313" key="10">
    <source>
        <dbReference type="EMBL" id="CAD9819087.1"/>
    </source>
</evidence>
<comment type="similarity">
    <text evidence="2 8">Belongs to the Tim17/Tim22/Tim23 family.</text>
</comment>
<proteinExistence type="inferred from homology"/>
<evidence type="ECO:0000256" key="2">
    <source>
        <dbReference type="ARBA" id="ARBA00008444"/>
    </source>
</evidence>
<dbReference type="GO" id="GO:0030943">
    <property type="term" value="F:mitochondrion targeting sequence binding"/>
    <property type="evidence" value="ECO:0007669"/>
    <property type="project" value="TreeGrafter"/>
</dbReference>
<dbReference type="Pfam" id="PF02466">
    <property type="entry name" value="Tim17"/>
    <property type="match status" value="1"/>
</dbReference>
<dbReference type="EMBL" id="HBHQ01016339">
    <property type="protein sequence ID" value="CAD9819087.1"/>
    <property type="molecule type" value="Transcribed_RNA"/>
</dbReference>
<evidence type="ECO:0000256" key="5">
    <source>
        <dbReference type="ARBA" id="ARBA00022989"/>
    </source>
</evidence>
<accession>A0A7S2UGH9</accession>
<dbReference type="InterPro" id="IPR039175">
    <property type="entry name" value="TIM22"/>
</dbReference>
<keyword evidence="6 8" id="KW-0496">Mitochondrion</keyword>
<keyword evidence="4 8" id="KW-0999">Mitochondrion inner membrane</keyword>
<dbReference type="PANTHER" id="PTHR14110:SF0">
    <property type="entry name" value="MITOCHONDRIAL IMPORT INNER MEMBRANE TRANSLOCASE SUBUNIT TIM22"/>
    <property type="match status" value="1"/>
</dbReference>
<evidence type="ECO:0000256" key="1">
    <source>
        <dbReference type="ARBA" id="ARBA00004448"/>
    </source>
</evidence>
<dbReference type="PANTHER" id="PTHR14110">
    <property type="entry name" value="MITOCHONDRIAL IMPORT INNER MEMBRANE TRANSLOCASE SUBUNIT TIM22"/>
    <property type="match status" value="1"/>
</dbReference>
<name>A0A7S2UGH9_9STRA</name>
<comment type="function">
    <text evidence="8">Essential core component of the TIM22 complex, a complex that mediates the import and insertion of multi-pass transmembrane proteins into the mitochondrial inner membrane. In the TIM22 complex, it constitutes the voltage-activated and signal-gated channel. Forms a twin-pore translocase that uses the membrane potential as external driving force in 2 voltage-dependent steps.</text>
</comment>
<evidence type="ECO:0000256" key="7">
    <source>
        <dbReference type="ARBA" id="ARBA00023136"/>
    </source>
</evidence>